<dbReference type="RefSeq" id="XP_013758785.1">
    <property type="nucleotide sequence ID" value="XM_013903331.1"/>
</dbReference>
<name>A0A0L0D821_THETB</name>
<dbReference type="PANTHER" id="PTHR45911">
    <property type="entry name" value="C2 DOMAIN-CONTAINING PROTEIN"/>
    <property type="match status" value="1"/>
</dbReference>
<dbReference type="SUPFAM" id="SSF51126">
    <property type="entry name" value="Pectin lyase-like"/>
    <property type="match status" value="1"/>
</dbReference>
<dbReference type="PROSITE" id="PS50004">
    <property type="entry name" value="C2"/>
    <property type="match status" value="1"/>
</dbReference>
<dbReference type="eggNOG" id="ENOG502SCBC">
    <property type="taxonomic scope" value="Eukaryota"/>
</dbReference>
<gene>
    <name evidence="5" type="ORF">AMSG_04446</name>
</gene>
<evidence type="ECO:0000313" key="6">
    <source>
        <dbReference type="Proteomes" id="UP000054408"/>
    </source>
</evidence>
<dbReference type="SMART" id="SM00239">
    <property type="entry name" value="C2"/>
    <property type="match status" value="1"/>
</dbReference>
<dbReference type="OrthoDB" id="1029639at2759"/>
<dbReference type="GO" id="GO:0016020">
    <property type="term" value="C:membrane"/>
    <property type="evidence" value="ECO:0007669"/>
    <property type="project" value="TreeGrafter"/>
</dbReference>
<protein>
    <recommendedName>
        <fullName evidence="4">C2 domain-containing protein</fullName>
    </recommendedName>
</protein>
<dbReference type="PANTHER" id="PTHR45911:SF4">
    <property type="entry name" value="MULTIPLE C2 AND TRANSMEMBRANE DOMAIN-CONTAINING PROTEIN"/>
    <property type="match status" value="1"/>
</dbReference>
<keyword evidence="2" id="KW-0106">Calcium</keyword>
<evidence type="ECO:0000259" key="4">
    <source>
        <dbReference type="PROSITE" id="PS50004"/>
    </source>
</evidence>
<evidence type="ECO:0000256" key="1">
    <source>
        <dbReference type="ARBA" id="ARBA00022723"/>
    </source>
</evidence>
<organism evidence="5 6">
    <name type="scientific">Thecamonas trahens ATCC 50062</name>
    <dbReference type="NCBI Taxonomy" id="461836"/>
    <lineage>
        <taxon>Eukaryota</taxon>
        <taxon>Apusozoa</taxon>
        <taxon>Apusomonadida</taxon>
        <taxon>Apusomonadidae</taxon>
        <taxon>Thecamonas</taxon>
    </lineage>
</organism>
<dbReference type="InterPro" id="IPR000008">
    <property type="entry name" value="C2_dom"/>
</dbReference>
<sequence length="1444" mass="150454">MFVTDEAGEEAVAAARFTVGGRVVDVTSLAASSRAKSPEPDELSGLPGLDPALLLENASTVPLPPARDVVVYDSTDASAPLAPVKGPKPRVAPFDAASSHFASLLPDARAALDALAAARAHAGLAPLFLTTRHLHYELEHRAGYSSIGDDVARKAAVAVGSSGVAALATGVLADPDARAKVFVRHPSRIGLATVPLATPRTGLTGEVVLVVVLAAIDGPEKTEFAALPRVVPWPPPEARKLHRAWRPLPSDAPTALRAHSFHAALANLPGFSPDATLGYPITLALAPADAADLIDCAAHIAAVTAEPGASRAPTPLDAWVLAPSPRLANARRFSPLPDTIVVIPTCPLPVNARVDVELTLSFASAPELCLSWSFTTRGHAEFIVNAHASFETSPLTTLASVLAASLALPLRTDVPAQCAHGDSQLVASGEEVTIRFGPGIHDLSPWFANASAPPLVSTSRSLVLVGCDPEIGESVLVVPSRAADTSSAITPLPVIRLLSPSHLRPCVEVRNIAYRGPRPLLDVPNHSRVVLTGASISSTVSSVACAGSGASFSLRSVRMVDIGPKRAPGTKPPPLFATRPGATISTVLVGSRNWFHHVGAEWHTFEWQSDPDEPDITSATLQLTANPPSSGPVPGNDASTKQTQIELYEWVFRIHSATNLPQMDRFGSCDAFVVLLLNGKEIGRTSVVSNSCNPVWPETEPGGEIVVSGRTGHRLTSSHARLRLEVRDHDRGSKNDAVGCVEAKACEWASGSGFVPREYALEPLPRSSESSDTSSNADQELGSIVVSLARRPVTAAAKLVTSFSSVSLPSPTSPVAPPSSSFSECDETSGSVPFAHWRVGVAAVVPLVHELADVLALVSPRDVVHILPGRHALAAPVVIPVPDLTIMGASKACVFEPRAAAPGSPLVLVPSSASPFMMSEVTLDMGKEACSAPLYLMPGAVAHLAQVTTLSRGTGLLAAYMIEPGAKLSVELCDFTRMFTDHVAYVRPLPPRSPGLGLPGAFLDGGGNMWRMRGSLVAGDVSRSSKSISQRTGRLISTASDGGTVTVTRGKSSTGSSSAPGEPVSGVVWDVSSDAEFAFAAEKFGDGDHLVLAPGTYELTEAMWIGNGLSCVVRSSRKTRKADARVVLSRAKGSVAPFASVESRGQLTLENVTLDNSGDDTPAFVIDGEGSEVVLKHVDARRFGNAKLGLGVVGAGATLRIEGTFDFVTFAGPHLAHVAGPSPDSGADAGALVLAPGVYHGRAPPVSGDVRNVSLVGSASSSEHATTWQVAVEPDSEREHTLQAVMGLYSHGDTIAMAPGRYELQHELEFARGLDVSIVATGEVVVVRGASNDDALFGTGPGAQVTFGANGRGARLVLDNAGSLHPMLNVAAETLVSLDSVVLANMGKSYFARIEPGGKLELHAVDLTRYTSPFLAYAVDTSATIAVDNHAVTWGDTRPVSNTD</sequence>
<dbReference type="GO" id="GO:0005509">
    <property type="term" value="F:calcium ion binding"/>
    <property type="evidence" value="ECO:0007669"/>
    <property type="project" value="TreeGrafter"/>
</dbReference>
<feature type="domain" description="C2" evidence="4">
    <location>
        <begin position="629"/>
        <end position="759"/>
    </location>
</feature>
<accession>A0A0L0D821</accession>
<feature type="compositionally biased region" description="Polar residues" evidence="3">
    <location>
        <begin position="1039"/>
        <end position="1059"/>
    </location>
</feature>
<dbReference type="EMBL" id="GL349450">
    <property type="protein sequence ID" value="KNC48216.1"/>
    <property type="molecule type" value="Genomic_DNA"/>
</dbReference>
<evidence type="ECO:0000256" key="2">
    <source>
        <dbReference type="ARBA" id="ARBA00022837"/>
    </source>
</evidence>
<feature type="region of interest" description="Disordered" evidence="3">
    <location>
        <begin position="1039"/>
        <end position="1063"/>
    </location>
</feature>
<proteinExistence type="predicted"/>
<dbReference type="InterPro" id="IPR011050">
    <property type="entry name" value="Pectin_lyase_fold/virulence"/>
</dbReference>
<dbReference type="InterPro" id="IPR035892">
    <property type="entry name" value="C2_domain_sf"/>
</dbReference>
<dbReference type="SUPFAM" id="SSF49562">
    <property type="entry name" value="C2 domain (Calcium/lipid-binding domain, CaLB)"/>
    <property type="match status" value="1"/>
</dbReference>
<dbReference type="Pfam" id="PF00168">
    <property type="entry name" value="C2"/>
    <property type="match status" value="1"/>
</dbReference>
<keyword evidence="6" id="KW-1185">Reference proteome</keyword>
<dbReference type="CDD" id="cd00030">
    <property type="entry name" value="C2"/>
    <property type="match status" value="1"/>
</dbReference>
<dbReference type="STRING" id="461836.A0A0L0D821"/>
<keyword evidence="1" id="KW-0479">Metal-binding</keyword>
<reference evidence="5 6" key="1">
    <citation type="submission" date="2010-05" db="EMBL/GenBank/DDBJ databases">
        <title>The Genome Sequence of Thecamonas trahens ATCC 50062.</title>
        <authorList>
            <consortium name="The Broad Institute Genome Sequencing Platform"/>
            <person name="Russ C."/>
            <person name="Cuomo C."/>
            <person name="Shea T."/>
            <person name="Young S.K."/>
            <person name="Zeng Q."/>
            <person name="Koehrsen M."/>
            <person name="Haas B."/>
            <person name="Borodovsky M."/>
            <person name="Guigo R."/>
            <person name="Alvarado L."/>
            <person name="Berlin A."/>
            <person name="Bochicchio J."/>
            <person name="Borenstein D."/>
            <person name="Chapman S."/>
            <person name="Chen Z."/>
            <person name="Freedman E."/>
            <person name="Gellesch M."/>
            <person name="Goldberg J."/>
            <person name="Griggs A."/>
            <person name="Gujja S."/>
            <person name="Heilman E."/>
            <person name="Heiman D."/>
            <person name="Hepburn T."/>
            <person name="Howarth C."/>
            <person name="Jen D."/>
            <person name="Larson L."/>
            <person name="Mehta T."/>
            <person name="Park D."/>
            <person name="Pearson M."/>
            <person name="Roberts A."/>
            <person name="Saif S."/>
            <person name="Shenoy N."/>
            <person name="Sisk P."/>
            <person name="Stolte C."/>
            <person name="Sykes S."/>
            <person name="Thomson T."/>
            <person name="Walk T."/>
            <person name="White J."/>
            <person name="Yandava C."/>
            <person name="Burger G."/>
            <person name="Gray M.W."/>
            <person name="Holland P.W.H."/>
            <person name="King N."/>
            <person name="Lang F.B.F."/>
            <person name="Roger A.J."/>
            <person name="Ruiz-Trillo I."/>
            <person name="Lander E."/>
            <person name="Nusbaum C."/>
        </authorList>
    </citation>
    <scope>NUCLEOTIDE SEQUENCE [LARGE SCALE GENOMIC DNA]</scope>
    <source>
        <strain evidence="5 6">ATCC 50062</strain>
    </source>
</reference>
<dbReference type="GeneID" id="25563988"/>
<dbReference type="Proteomes" id="UP000054408">
    <property type="component" value="Unassembled WGS sequence"/>
</dbReference>
<evidence type="ECO:0000313" key="5">
    <source>
        <dbReference type="EMBL" id="KNC48216.1"/>
    </source>
</evidence>
<evidence type="ECO:0000256" key="3">
    <source>
        <dbReference type="SAM" id="MobiDB-lite"/>
    </source>
</evidence>
<dbReference type="Gene3D" id="2.60.40.150">
    <property type="entry name" value="C2 domain"/>
    <property type="match status" value="1"/>
</dbReference>